<organism evidence="10 11">
    <name type="scientific">Tuber magnatum</name>
    <name type="common">white Piedmont truffle</name>
    <dbReference type="NCBI Taxonomy" id="42249"/>
    <lineage>
        <taxon>Eukaryota</taxon>
        <taxon>Fungi</taxon>
        <taxon>Dikarya</taxon>
        <taxon>Ascomycota</taxon>
        <taxon>Pezizomycotina</taxon>
        <taxon>Pezizomycetes</taxon>
        <taxon>Pezizales</taxon>
        <taxon>Tuberaceae</taxon>
        <taxon>Tuber</taxon>
    </lineage>
</organism>
<name>A0A317STV2_9PEZI</name>
<reference evidence="10 11" key="1">
    <citation type="submission" date="2018-03" db="EMBL/GenBank/DDBJ databases">
        <title>Genomes of Pezizomycetes fungi and the evolution of truffles.</title>
        <authorList>
            <person name="Murat C."/>
            <person name="Payen T."/>
            <person name="Noel B."/>
            <person name="Kuo A."/>
            <person name="Martin F.M."/>
        </authorList>
    </citation>
    <scope>NUCLEOTIDE SEQUENCE [LARGE SCALE GENOMIC DNA]</scope>
    <source>
        <strain evidence="10">091103-1</strain>
    </source>
</reference>
<comment type="subcellular location">
    <subcellularLocation>
        <location evidence="1">Nucleus</location>
    </subcellularLocation>
</comment>
<dbReference type="STRING" id="42249.A0A317STV2"/>
<dbReference type="Proteomes" id="UP000246991">
    <property type="component" value="Unassembled WGS sequence"/>
</dbReference>
<dbReference type="SMART" id="SM00906">
    <property type="entry name" value="Fungal_trans"/>
    <property type="match status" value="1"/>
</dbReference>
<feature type="region of interest" description="Disordered" evidence="8">
    <location>
        <begin position="138"/>
        <end position="177"/>
    </location>
</feature>
<gene>
    <name evidence="10" type="ORF">C7212DRAFT_54715</name>
</gene>
<comment type="caution">
    <text evidence="10">The sequence shown here is derived from an EMBL/GenBank/DDBJ whole genome shotgun (WGS) entry which is preliminary data.</text>
</comment>
<feature type="compositionally biased region" description="Basic and acidic residues" evidence="8">
    <location>
        <begin position="142"/>
        <end position="151"/>
    </location>
</feature>
<keyword evidence="11" id="KW-1185">Reference proteome</keyword>
<evidence type="ECO:0000256" key="8">
    <source>
        <dbReference type="SAM" id="MobiDB-lite"/>
    </source>
</evidence>
<keyword evidence="7" id="KW-0539">Nucleus</keyword>
<feature type="region of interest" description="Disordered" evidence="8">
    <location>
        <begin position="357"/>
        <end position="379"/>
    </location>
</feature>
<feature type="domain" description="Xylanolytic transcriptional activator regulatory" evidence="9">
    <location>
        <begin position="222"/>
        <end position="307"/>
    </location>
</feature>
<dbReference type="GO" id="GO:0005634">
    <property type="term" value="C:nucleus"/>
    <property type="evidence" value="ECO:0007669"/>
    <property type="project" value="UniProtKB-SubCell"/>
</dbReference>
<keyword evidence="3" id="KW-0862">Zinc</keyword>
<dbReference type="GO" id="GO:0043565">
    <property type="term" value="F:sequence-specific DNA binding"/>
    <property type="evidence" value="ECO:0007669"/>
    <property type="project" value="TreeGrafter"/>
</dbReference>
<sequence length="588" mass="65052">GISFARVVFAAVKSSAPGAGLGIGGPKEELVPDGDEDTQMGGSFFGLHTKPSIIPAPFPSRVLAERLVNLYFEYANPQIPILHRGEFAGVIDKIYGSEEVDAMSNGANGSPLGGTHKERYLLNIVCAIGAGIFLTGPDDGDGEGHDHHEAAGRNPDGSPKVKTEGGRKSRRSPKQFEPESYHATAMVHLEAFLSQSKGGLEELQAVLLLAGYALLRPVSPGLWYIVGVALRLAVDLGLHYEDAEAIAAKSAKKDGKRGKRQWSRELRRRLWWCVYSLDRLVSTCVGRPFGISDEVVSTQFPSLLDDQYIHPTAGITPPPPGKELPSYKTISHHYFRLRLLQSEILQVLQQQSHSLAFTSTSGDPRAEPAVPKPSRSDIYPPHHPYHLQTPFLRNFETVQCWHKDVDRRLKEWIDTAPQSKEQTGVSFSLEFLQLNYWQAKIMLYRPCLSVPVLLAGELGPNGNSARGRAAERAFGGRKVSPEEEERVYLTVAEAGSKVLRLYRQLHRVHQVNYTFLATHHLFMAGISFLYTIWHSPLVRSRLSMDDVDFTILAATSVLGDLVDKCPPAEACRDAFERMSRATVQMCLA</sequence>
<evidence type="ECO:0000256" key="7">
    <source>
        <dbReference type="ARBA" id="ARBA00023242"/>
    </source>
</evidence>
<dbReference type="InterPro" id="IPR007219">
    <property type="entry name" value="XnlR_reg_dom"/>
</dbReference>
<keyword evidence="4" id="KW-0805">Transcription regulation</keyword>
<dbReference type="GO" id="GO:0045944">
    <property type="term" value="P:positive regulation of transcription by RNA polymerase II"/>
    <property type="evidence" value="ECO:0007669"/>
    <property type="project" value="TreeGrafter"/>
</dbReference>
<dbReference type="PANTHER" id="PTHR47782:SF1">
    <property type="entry name" value="PYRIMIDINE PATHWAY REGULATORY PROTEIN 1"/>
    <property type="match status" value="1"/>
</dbReference>
<evidence type="ECO:0000256" key="6">
    <source>
        <dbReference type="ARBA" id="ARBA00023163"/>
    </source>
</evidence>
<protein>
    <recommendedName>
        <fullName evidence="9">Xylanolytic transcriptional activator regulatory domain-containing protein</fullName>
    </recommendedName>
</protein>
<dbReference type="PANTHER" id="PTHR47782">
    <property type="entry name" value="ZN(II)2CYS6 TRANSCRIPTION FACTOR (EUROFUNG)-RELATED"/>
    <property type="match status" value="1"/>
</dbReference>
<evidence type="ECO:0000256" key="3">
    <source>
        <dbReference type="ARBA" id="ARBA00022833"/>
    </source>
</evidence>
<proteinExistence type="predicted"/>
<dbReference type="GO" id="GO:0006351">
    <property type="term" value="P:DNA-templated transcription"/>
    <property type="evidence" value="ECO:0007669"/>
    <property type="project" value="InterPro"/>
</dbReference>
<dbReference type="GO" id="GO:0000981">
    <property type="term" value="F:DNA-binding transcription factor activity, RNA polymerase II-specific"/>
    <property type="evidence" value="ECO:0007669"/>
    <property type="project" value="TreeGrafter"/>
</dbReference>
<dbReference type="OrthoDB" id="5373550at2759"/>
<feature type="non-terminal residue" evidence="10">
    <location>
        <position position="1"/>
    </location>
</feature>
<keyword evidence="5" id="KW-0238">DNA-binding</keyword>
<evidence type="ECO:0000256" key="5">
    <source>
        <dbReference type="ARBA" id="ARBA00023125"/>
    </source>
</evidence>
<evidence type="ECO:0000256" key="1">
    <source>
        <dbReference type="ARBA" id="ARBA00004123"/>
    </source>
</evidence>
<dbReference type="InterPro" id="IPR052202">
    <property type="entry name" value="Yeast_MetPath_Reg"/>
</dbReference>
<evidence type="ECO:0000313" key="11">
    <source>
        <dbReference type="Proteomes" id="UP000246991"/>
    </source>
</evidence>
<dbReference type="CDD" id="cd12148">
    <property type="entry name" value="fungal_TF_MHR"/>
    <property type="match status" value="1"/>
</dbReference>
<keyword evidence="2" id="KW-0479">Metal-binding</keyword>
<evidence type="ECO:0000259" key="9">
    <source>
        <dbReference type="SMART" id="SM00906"/>
    </source>
</evidence>
<accession>A0A317STV2</accession>
<feature type="non-terminal residue" evidence="10">
    <location>
        <position position="588"/>
    </location>
</feature>
<dbReference type="GO" id="GO:0008270">
    <property type="term" value="F:zinc ion binding"/>
    <property type="evidence" value="ECO:0007669"/>
    <property type="project" value="InterPro"/>
</dbReference>
<dbReference type="EMBL" id="PYWC01000019">
    <property type="protein sequence ID" value="PWW77818.1"/>
    <property type="molecule type" value="Genomic_DNA"/>
</dbReference>
<dbReference type="Pfam" id="PF04082">
    <property type="entry name" value="Fungal_trans"/>
    <property type="match status" value="1"/>
</dbReference>
<evidence type="ECO:0000256" key="2">
    <source>
        <dbReference type="ARBA" id="ARBA00022723"/>
    </source>
</evidence>
<evidence type="ECO:0000313" key="10">
    <source>
        <dbReference type="EMBL" id="PWW77818.1"/>
    </source>
</evidence>
<evidence type="ECO:0000256" key="4">
    <source>
        <dbReference type="ARBA" id="ARBA00023015"/>
    </source>
</evidence>
<keyword evidence="6" id="KW-0804">Transcription</keyword>
<dbReference type="AlphaFoldDB" id="A0A317STV2"/>